<dbReference type="PANTHER" id="PTHR42951">
    <property type="entry name" value="METALLO-BETA-LACTAMASE DOMAIN-CONTAINING"/>
    <property type="match status" value="1"/>
</dbReference>
<dbReference type="InterPro" id="IPR050855">
    <property type="entry name" value="NDM-1-like"/>
</dbReference>
<dbReference type="GO" id="GO:0042597">
    <property type="term" value="C:periplasmic space"/>
    <property type="evidence" value="ECO:0007669"/>
    <property type="project" value="UniProtKB-SubCell"/>
</dbReference>
<evidence type="ECO:0000256" key="2">
    <source>
        <dbReference type="ARBA" id="ARBA00001947"/>
    </source>
</evidence>
<dbReference type="InterPro" id="IPR036866">
    <property type="entry name" value="RibonucZ/Hydroxyglut_hydro"/>
</dbReference>
<evidence type="ECO:0000256" key="5">
    <source>
        <dbReference type="ARBA" id="ARBA00012865"/>
    </source>
</evidence>
<dbReference type="GO" id="GO:0017001">
    <property type="term" value="P:antibiotic catabolic process"/>
    <property type="evidence" value="ECO:0007669"/>
    <property type="project" value="InterPro"/>
</dbReference>
<dbReference type="CDD" id="cd07743">
    <property type="entry name" value="metallo-hydrolase-like_MBL-fold"/>
    <property type="match status" value="1"/>
</dbReference>
<name>A0A6J4UX16_9DEIN</name>
<evidence type="ECO:0000256" key="7">
    <source>
        <dbReference type="ARBA" id="ARBA00022729"/>
    </source>
</evidence>
<keyword evidence="10" id="KW-0862">Zinc</keyword>
<keyword evidence="9 13" id="KW-0378">Hydrolase</keyword>
<keyword evidence="11" id="KW-0046">Antibiotic resistance</keyword>
<evidence type="ECO:0000256" key="6">
    <source>
        <dbReference type="ARBA" id="ARBA00022723"/>
    </source>
</evidence>
<evidence type="ECO:0000259" key="12">
    <source>
        <dbReference type="SMART" id="SM00849"/>
    </source>
</evidence>
<dbReference type="SMART" id="SM00849">
    <property type="entry name" value="Lactamase_B"/>
    <property type="match status" value="1"/>
</dbReference>
<evidence type="ECO:0000256" key="1">
    <source>
        <dbReference type="ARBA" id="ARBA00001526"/>
    </source>
</evidence>
<dbReference type="PROSITE" id="PS00743">
    <property type="entry name" value="BETA_LACTAMASE_B_1"/>
    <property type="match status" value="1"/>
</dbReference>
<dbReference type="GO" id="GO:0008270">
    <property type="term" value="F:zinc ion binding"/>
    <property type="evidence" value="ECO:0007669"/>
    <property type="project" value="InterPro"/>
</dbReference>
<comment type="catalytic activity">
    <reaction evidence="1">
        <text>a beta-lactam + H2O = a substituted beta-amino acid</text>
        <dbReference type="Rhea" id="RHEA:20401"/>
        <dbReference type="ChEBI" id="CHEBI:15377"/>
        <dbReference type="ChEBI" id="CHEBI:35627"/>
        <dbReference type="ChEBI" id="CHEBI:140347"/>
        <dbReference type="EC" id="3.5.2.6"/>
    </reaction>
</comment>
<proteinExistence type="inferred from homology"/>
<dbReference type="InterPro" id="IPR001018">
    <property type="entry name" value="Beta-lactamase_class-B_CS"/>
</dbReference>
<organism evidence="13">
    <name type="scientific">uncultured Truepera sp</name>
    <dbReference type="NCBI Taxonomy" id="543023"/>
    <lineage>
        <taxon>Bacteria</taxon>
        <taxon>Thermotogati</taxon>
        <taxon>Deinococcota</taxon>
        <taxon>Deinococci</taxon>
        <taxon>Trueperales</taxon>
        <taxon>Trueperaceae</taxon>
        <taxon>Truepera</taxon>
        <taxon>environmental samples</taxon>
    </lineage>
</organism>
<dbReference type="GO" id="GO:0008800">
    <property type="term" value="F:beta-lactamase activity"/>
    <property type="evidence" value="ECO:0007669"/>
    <property type="project" value="UniProtKB-EC"/>
</dbReference>
<dbReference type="EMBL" id="CADCWP010000027">
    <property type="protein sequence ID" value="CAA9558534.1"/>
    <property type="molecule type" value="Genomic_DNA"/>
</dbReference>
<feature type="domain" description="Metallo-beta-lactamase" evidence="12">
    <location>
        <begin position="18"/>
        <end position="207"/>
    </location>
</feature>
<dbReference type="AlphaFoldDB" id="A0A6J4UX16"/>
<protein>
    <recommendedName>
        <fullName evidence="5">beta-lactamase</fullName>
        <ecNumber evidence="5">3.5.2.6</ecNumber>
    </recommendedName>
</protein>
<dbReference type="Gene3D" id="3.60.15.10">
    <property type="entry name" value="Ribonuclease Z/Hydroxyacylglutathione hydrolase-like"/>
    <property type="match status" value="1"/>
</dbReference>
<comment type="cofactor">
    <cofactor evidence="2">
        <name>Zn(2+)</name>
        <dbReference type="ChEBI" id="CHEBI:29105"/>
    </cofactor>
</comment>
<evidence type="ECO:0000256" key="9">
    <source>
        <dbReference type="ARBA" id="ARBA00022801"/>
    </source>
</evidence>
<gene>
    <name evidence="13" type="ORF">AVDCRST_MAG86-411</name>
</gene>
<comment type="subcellular location">
    <subcellularLocation>
        <location evidence="3">Periplasm</location>
    </subcellularLocation>
</comment>
<dbReference type="Pfam" id="PF00753">
    <property type="entry name" value="Lactamase_B"/>
    <property type="match status" value="1"/>
</dbReference>
<accession>A0A6J4UX16</accession>
<dbReference type="PANTHER" id="PTHR42951:SF14">
    <property type="entry name" value="METALLO-BETA-LACTAMASE SUPERFAMILY PROTEIN"/>
    <property type="match status" value="1"/>
</dbReference>
<dbReference type="GO" id="GO:0046677">
    <property type="term" value="P:response to antibiotic"/>
    <property type="evidence" value="ECO:0007669"/>
    <property type="project" value="UniProtKB-KW"/>
</dbReference>
<comment type="similarity">
    <text evidence="4">Belongs to the metallo-beta-lactamase superfamily. Class-B beta-lactamase family.</text>
</comment>
<dbReference type="InterPro" id="IPR001279">
    <property type="entry name" value="Metallo-B-lactamas"/>
</dbReference>
<reference evidence="13" key="1">
    <citation type="submission" date="2020-02" db="EMBL/GenBank/DDBJ databases">
        <authorList>
            <person name="Meier V. D."/>
        </authorList>
    </citation>
    <scope>NUCLEOTIDE SEQUENCE</scope>
    <source>
        <strain evidence="13">AVDCRST_MAG86</strain>
    </source>
</reference>
<dbReference type="SUPFAM" id="SSF56281">
    <property type="entry name" value="Metallo-hydrolase/oxidoreductase"/>
    <property type="match status" value="1"/>
</dbReference>
<keyword evidence="6" id="KW-0479">Metal-binding</keyword>
<evidence type="ECO:0000313" key="13">
    <source>
        <dbReference type="EMBL" id="CAA9558534.1"/>
    </source>
</evidence>
<keyword evidence="7" id="KW-0732">Signal</keyword>
<evidence type="ECO:0000256" key="8">
    <source>
        <dbReference type="ARBA" id="ARBA00022764"/>
    </source>
</evidence>
<evidence type="ECO:0000256" key="4">
    <source>
        <dbReference type="ARBA" id="ARBA00005250"/>
    </source>
</evidence>
<evidence type="ECO:0000256" key="3">
    <source>
        <dbReference type="ARBA" id="ARBA00004418"/>
    </source>
</evidence>
<evidence type="ECO:0000256" key="11">
    <source>
        <dbReference type="ARBA" id="ARBA00023251"/>
    </source>
</evidence>
<sequence>MAHEMVRLSEHVYYLPGSVNTTLIVGVEQAVIVDTGGDKDAGRRLKRACESLQVTPVAVINTHAHADHYGGNDFLVRNLGLPVYAPPFEASILENPYFEPVYLFNGAKPPTELLSKWLMAKPSPVAHILAPGRLELAGLELDIIDTSGHAHTHYAVGVGDVLIAADAVFGSVVLGRYPLPFGQDIGAQLGSTARVAEVGARVILPGHGEPTEDVQALVQANLDAFARAARVIETACTGVSTEAVLKVTADTLNLEMRDLPRYYLNLCVVGAYLSYLRETGRVDLTLAENQVRWTRA</sequence>
<evidence type="ECO:0000256" key="10">
    <source>
        <dbReference type="ARBA" id="ARBA00022833"/>
    </source>
</evidence>
<dbReference type="EC" id="3.5.2.6" evidence="5"/>
<keyword evidence="8" id="KW-0574">Periplasm</keyword>